<evidence type="ECO:0000256" key="1">
    <source>
        <dbReference type="SAM" id="Phobius"/>
    </source>
</evidence>
<keyword evidence="1" id="KW-1133">Transmembrane helix</keyword>
<proteinExistence type="predicted"/>
<feature type="transmembrane region" description="Helical" evidence="1">
    <location>
        <begin position="174"/>
        <end position="193"/>
    </location>
</feature>
<protein>
    <submittedName>
        <fullName evidence="2">Uncharacterized protein</fullName>
    </submittedName>
</protein>
<gene>
    <name evidence="2" type="ORF">B5P24_02915</name>
</gene>
<feature type="transmembrane region" description="Helical" evidence="1">
    <location>
        <begin position="381"/>
        <end position="405"/>
    </location>
</feature>
<dbReference type="RefSeq" id="WP_094126443.1">
    <property type="nucleotide sequence ID" value="NZ_CP040788.1"/>
</dbReference>
<name>A0A225CI24_9MICO</name>
<dbReference type="AlphaFoldDB" id="A0A225CI24"/>
<feature type="transmembrane region" description="Helical" evidence="1">
    <location>
        <begin position="339"/>
        <end position="360"/>
    </location>
</feature>
<feature type="transmembrane region" description="Helical" evidence="1">
    <location>
        <begin position="411"/>
        <end position="430"/>
    </location>
</feature>
<dbReference type="OrthoDB" id="5126550at2"/>
<sequence length="510" mass="49184">MRAGRALRVVRGIRDERGGASAMDVAYAVYAGALVVLILGFPLLRAVVMELAEPAAAAALRAHGPTATAATWGIAATALLAAGGARGPALLSPFLASALGGSALPRAAVLRRPTAQAVVGWAALGALVAVLPALALLIAGDADPIPVVAFAAGGALAGVAVAGCWLLGQRLAPGARAAVGAVLLGSTGLGLLTRAPLPPWGALAALFPGTATGSAGLPPGSVAALGVLAAIAVVAVAAAPMLLRGLRGPDLVAQARRWEAATTLATTGDLAMAAGGFRPVPRIGRGLAAVRGRSLPTLILRRDLVGSLRTPVRAAAAVLGVATSGGLVATAVGGAGVGLGIPAAAAALVGFLALGVWADGFRHVVDVSSAPPLYGIPTGRLLALHAILPAAAGVVGALVGAGVAVTQGADPAGLLAAPGIALVLVAVRAFDAAKGPLPLEVMAPVVTPAGDASALVVAAWQADALLLAGGSALAVVTATSAAGPLGAALALPIAAGIAYRARRRIAKGRD</sequence>
<keyword evidence="3" id="KW-1185">Reference proteome</keyword>
<feature type="transmembrane region" description="Helical" evidence="1">
    <location>
        <begin position="21"/>
        <end position="44"/>
    </location>
</feature>
<evidence type="ECO:0000313" key="2">
    <source>
        <dbReference type="EMBL" id="OQJ62053.1"/>
    </source>
</evidence>
<feature type="transmembrane region" description="Helical" evidence="1">
    <location>
        <begin position="89"/>
        <end position="109"/>
    </location>
</feature>
<feature type="transmembrane region" description="Helical" evidence="1">
    <location>
        <begin position="222"/>
        <end position="243"/>
    </location>
</feature>
<keyword evidence="1" id="KW-0472">Membrane</keyword>
<dbReference type="Proteomes" id="UP000215316">
    <property type="component" value="Unassembled WGS sequence"/>
</dbReference>
<feature type="transmembrane region" description="Helical" evidence="1">
    <location>
        <begin position="118"/>
        <end position="139"/>
    </location>
</feature>
<dbReference type="EMBL" id="MZMQ01000001">
    <property type="protein sequence ID" value="OQJ62053.1"/>
    <property type="molecule type" value="Genomic_DNA"/>
</dbReference>
<accession>A0A225CI24</accession>
<keyword evidence="1" id="KW-0812">Transmembrane</keyword>
<reference evidence="2" key="1">
    <citation type="submission" date="2017-08" db="EMBL/GenBank/DDBJ databases">
        <title>Genomes of multiple Clavibacter strains from different subspecies.</title>
        <authorList>
            <person name="Yuan X.-K."/>
            <person name="Li X.-S."/>
            <person name="Nie J."/>
            <person name="De Boer S.H."/>
        </authorList>
    </citation>
    <scope>NUCLEOTIDE SEQUENCE [LARGE SCALE GENOMIC DNA]</scope>
    <source>
        <strain evidence="2">ATCC 33566</strain>
    </source>
</reference>
<feature type="transmembrane region" description="Helical" evidence="1">
    <location>
        <begin position="145"/>
        <end position="167"/>
    </location>
</feature>
<feature type="transmembrane region" description="Helical" evidence="1">
    <location>
        <begin position="472"/>
        <end position="499"/>
    </location>
</feature>
<organism evidence="2 3">
    <name type="scientific">Clavibacter tessellarius</name>
    <dbReference type="NCBI Taxonomy" id="31965"/>
    <lineage>
        <taxon>Bacteria</taxon>
        <taxon>Bacillati</taxon>
        <taxon>Actinomycetota</taxon>
        <taxon>Actinomycetes</taxon>
        <taxon>Micrococcales</taxon>
        <taxon>Microbacteriaceae</taxon>
        <taxon>Clavibacter</taxon>
    </lineage>
</organism>
<evidence type="ECO:0000313" key="3">
    <source>
        <dbReference type="Proteomes" id="UP000215316"/>
    </source>
</evidence>
<comment type="caution">
    <text evidence="2">The sequence shown here is derived from an EMBL/GenBank/DDBJ whole genome shotgun (WGS) entry which is preliminary data.</text>
</comment>